<gene>
    <name evidence="1" type="ORF">CLUMA_CG008794</name>
</gene>
<evidence type="ECO:0000313" key="2">
    <source>
        <dbReference type="Proteomes" id="UP000183832"/>
    </source>
</evidence>
<evidence type="ECO:0000313" key="1">
    <source>
        <dbReference type="EMBL" id="CRK95170.1"/>
    </source>
</evidence>
<name>A0A1J1I608_9DIPT</name>
<proteinExistence type="predicted"/>
<dbReference type="EMBL" id="CVRI01000041">
    <property type="protein sequence ID" value="CRK95170.1"/>
    <property type="molecule type" value="Genomic_DNA"/>
</dbReference>
<sequence length="77" mass="8702">MNLDIRNSENEGNLGLIIHKRENFGGVFDRRQLKGLTAVYDLLNENFFYVLFIAETNSLKLVSIIVNCPSATVTGKR</sequence>
<organism evidence="1 2">
    <name type="scientific">Clunio marinus</name>
    <dbReference type="NCBI Taxonomy" id="568069"/>
    <lineage>
        <taxon>Eukaryota</taxon>
        <taxon>Metazoa</taxon>
        <taxon>Ecdysozoa</taxon>
        <taxon>Arthropoda</taxon>
        <taxon>Hexapoda</taxon>
        <taxon>Insecta</taxon>
        <taxon>Pterygota</taxon>
        <taxon>Neoptera</taxon>
        <taxon>Endopterygota</taxon>
        <taxon>Diptera</taxon>
        <taxon>Nematocera</taxon>
        <taxon>Chironomoidea</taxon>
        <taxon>Chironomidae</taxon>
        <taxon>Clunio</taxon>
    </lineage>
</organism>
<protein>
    <submittedName>
        <fullName evidence="1">CLUMA_CG008794, isoform A</fullName>
    </submittedName>
</protein>
<accession>A0A1J1I608</accession>
<dbReference type="AlphaFoldDB" id="A0A1J1I608"/>
<reference evidence="1 2" key="1">
    <citation type="submission" date="2015-04" db="EMBL/GenBank/DDBJ databases">
        <authorList>
            <person name="Syromyatnikov M.Y."/>
            <person name="Popov V.N."/>
        </authorList>
    </citation>
    <scope>NUCLEOTIDE SEQUENCE [LARGE SCALE GENOMIC DNA]</scope>
</reference>
<keyword evidence="2" id="KW-1185">Reference proteome</keyword>
<dbReference type="Proteomes" id="UP000183832">
    <property type="component" value="Unassembled WGS sequence"/>
</dbReference>